<dbReference type="GO" id="GO:0020037">
    <property type="term" value="F:heme binding"/>
    <property type="evidence" value="ECO:0007669"/>
    <property type="project" value="InterPro"/>
</dbReference>
<dbReference type="Pfam" id="PF07631">
    <property type="entry name" value="PSD4"/>
    <property type="match status" value="1"/>
</dbReference>
<reference evidence="8 9" key="1">
    <citation type="submission" date="2019-02" db="EMBL/GenBank/DDBJ databases">
        <title>Deep-cultivation of Planctomycetes and their phenomic and genomic characterization uncovers novel biology.</title>
        <authorList>
            <person name="Wiegand S."/>
            <person name="Jogler M."/>
            <person name="Boedeker C."/>
            <person name="Pinto D."/>
            <person name="Vollmers J."/>
            <person name="Rivas-Marin E."/>
            <person name="Kohn T."/>
            <person name="Peeters S.H."/>
            <person name="Heuer A."/>
            <person name="Rast P."/>
            <person name="Oberbeckmann S."/>
            <person name="Bunk B."/>
            <person name="Jeske O."/>
            <person name="Meyerdierks A."/>
            <person name="Storesund J.E."/>
            <person name="Kallscheuer N."/>
            <person name="Luecker S."/>
            <person name="Lage O.M."/>
            <person name="Pohl T."/>
            <person name="Merkel B.J."/>
            <person name="Hornburger P."/>
            <person name="Mueller R.-W."/>
            <person name="Bruemmer F."/>
            <person name="Labrenz M."/>
            <person name="Spormann A.M."/>
            <person name="Op den Camp H."/>
            <person name="Overmann J."/>
            <person name="Amann R."/>
            <person name="Jetten M.S.M."/>
            <person name="Mascher T."/>
            <person name="Medema M.H."/>
            <person name="Devos D.P."/>
            <person name="Kaster A.-K."/>
            <person name="Ovreas L."/>
            <person name="Rohde M."/>
            <person name="Galperin M.Y."/>
            <person name="Jogler C."/>
        </authorList>
    </citation>
    <scope>NUCLEOTIDE SEQUENCE [LARGE SCALE GENOMIC DNA]</scope>
    <source>
        <strain evidence="8 9">Q31a</strain>
    </source>
</reference>
<protein>
    <recommendedName>
        <fullName evidence="10">Planctomycete cytochrome C</fullName>
    </recommendedName>
</protein>
<feature type="domain" description="DUF1595" evidence="7">
    <location>
        <begin position="220"/>
        <end position="280"/>
    </location>
</feature>
<evidence type="ECO:0000259" key="7">
    <source>
        <dbReference type="Pfam" id="PF07637"/>
    </source>
</evidence>
<dbReference type="AlphaFoldDB" id="A0A518G9Y5"/>
<dbReference type="OrthoDB" id="175242at2"/>
<dbReference type="Pfam" id="PF07624">
    <property type="entry name" value="PSD2"/>
    <property type="match status" value="1"/>
</dbReference>
<dbReference type="InterPro" id="IPR011478">
    <property type="entry name" value="DUF1585"/>
</dbReference>
<keyword evidence="1" id="KW-0732">Signal</keyword>
<dbReference type="KEGG" id="ahel:Q31a_37340"/>
<name>A0A518G9Y5_9BACT</name>
<evidence type="ECO:0000259" key="6">
    <source>
        <dbReference type="Pfam" id="PF07635"/>
    </source>
</evidence>
<evidence type="ECO:0000259" key="2">
    <source>
        <dbReference type="Pfam" id="PF07624"/>
    </source>
</evidence>
<dbReference type="InterPro" id="IPR036909">
    <property type="entry name" value="Cyt_c-like_dom_sf"/>
</dbReference>
<feature type="domain" description="DUF1587" evidence="3">
    <location>
        <begin position="130"/>
        <end position="192"/>
    </location>
</feature>
<dbReference type="Pfam" id="PF07627">
    <property type="entry name" value="PSCyt3"/>
    <property type="match status" value="1"/>
</dbReference>
<evidence type="ECO:0008006" key="10">
    <source>
        <dbReference type="Google" id="ProtNLM"/>
    </source>
</evidence>
<dbReference type="Pfam" id="PF07626">
    <property type="entry name" value="PSD3"/>
    <property type="match status" value="1"/>
</dbReference>
<evidence type="ECO:0000313" key="8">
    <source>
        <dbReference type="EMBL" id="QDV25408.1"/>
    </source>
</evidence>
<dbReference type="InterPro" id="IPR013039">
    <property type="entry name" value="DUF1588"/>
</dbReference>
<feature type="domain" description="DUF1585" evidence="2">
    <location>
        <begin position="549"/>
        <end position="622"/>
    </location>
</feature>
<dbReference type="SUPFAM" id="SSF46626">
    <property type="entry name" value="Cytochrome c"/>
    <property type="match status" value="1"/>
</dbReference>
<proteinExistence type="predicted"/>
<dbReference type="Pfam" id="PF07635">
    <property type="entry name" value="PSCyt1"/>
    <property type="match status" value="1"/>
</dbReference>
<dbReference type="InterPro" id="IPR011429">
    <property type="entry name" value="Cyt_c_Planctomycete-type"/>
</dbReference>
<dbReference type="Pfam" id="PF07637">
    <property type="entry name" value="PSD5"/>
    <property type="match status" value="1"/>
</dbReference>
<evidence type="ECO:0000313" key="9">
    <source>
        <dbReference type="Proteomes" id="UP000318017"/>
    </source>
</evidence>
<feature type="domain" description="DUF1592" evidence="5">
    <location>
        <begin position="294"/>
        <end position="421"/>
    </location>
</feature>
<evidence type="ECO:0000259" key="4">
    <source>
        <dbReference type="Pfam" id="PF07627"/>
    </source>
</evidence>
<dbReference type="InterPro" id="IPR013042">
    <property type="entry name" value="DUF1592"/>
</dbReference>
<feature type="signal peptide" evidence="1">
    <location>
        <begin position="1"/>
        <end position="23"/>
    </location>
</feature>
<organism evidence="8 9">
    <name type="scientific">Aureliella helgolandensis</name>
    <dbReference type="NCBI Taxonomy" id="2527968"/>
    <lineage>
        <taxon>Bacteria</taxon>
        <taxon>Pseudomonadati</taxon>
        <taxon>Planctomycetota</taxon>
        <taxon>Planctomycetia</taxon>
        <taxon>Pirellulales</taxon>
        <taxon>Pirellulaceae</taxon>
        <taxon>Aureliella</taxon>
    </lineage>
</organism>
<feature type="chain" id="PRO_5021775689" description="Planctomycete cytochrome C" evidence="1">
    <location>
        <begin position="24"/>
        <end position="629"/>
    </location>
</feature>
<dbReference type="GO" id="GO:0009055">
    <property type="term" value="F:electron transfer activity"/>
    <property type="evidence" value="ECO:0007669"/>
    <property type="project" value="InterPro"/>
</dbReference>
<evidence type="ECO:0000259" key="3">
    <source>
        <dbReference type="Pfam" id="PF07626"/>
    </source>
</evidence>
<sequence precursor="true">MKFACSFCWMCSALMVLSSSVVAVGVEEPDALTVPNAAVETLQTYCMDCHSGGDAEGGIRVDFLATSANLGNHVEQIEKIILALREQQMPPADAEQPSATDRVQTLEWIESQLQNFDCGAISGPGRVTMRRLNRSEFNNTVRDLTGLPLTLADDFPSDDVGNGFDNIGDVLTIPPILLEKYLSAAHAIATAITDDPAARKKAFPLTPQQPDDLEEVVAVARKNVSDFARRAWRRPLAASEVDRLMELMKGAWDADATEVEIMQTAITAILASPNFVYRVEEDEAAQYIDGVRSLNDHELASRLSYFLWSSMPDQRLFELAQQSKLHTAEQLEAEVERMLEDPKSMALVENFAGQWLQLRDLQRLSPDPTLYASFDEKLRRSMRRETELLFASIMQENRSLLDLLNADYTYVDERLAEHYGMEGITGDEFQRVELTGNRRGVLMHASVLLLTSNPTRTSPVKRGKWVLDNLLAEAPPPPPPNVPELAGAGEALGTLRQQMEQHRADPNCAVCHVKMDAVGFGLENFDGIGKWRETDGRERIDPSGSLPGGKTFSGPVELVEILAEEKKSEFVRCATTKMLTYALGRGLNVSDRCTINTIVASLSNQDYRFVPLVKLIVTSQPFTMQESGR</sequence>
<dbReference type="InterPro" id="IPR013036">
    <property type="entry name" value="DUF1587"/>
</dbReference>
<feature type="domain" description="Cytochrome C Planctomycete-type" evidence="6">
    <location>
        <begin position="46"/>
        <end position="93"/>
    </location>
</feature>
<accession>A0A518G9Y5</accession>
<dbReference type="InterPro" id="IPR013043">
    <property type="entry name" value="DUF1595"/>
</dbReference>
<dbReference type="Proteomes" id="UP000318017">
    <property type="component" value="Chromosome"/>
</dbReference>
<keyword evidence="9" id="KW-1185">Reference proteome</keyword>
<evidence type="ECO:0000256" key="1">
    <source>
        <dbReference type="SAM" id="SignalP"/>
    </source>
</evidence>
<feature type="domain" description="DUF1588" evidence="4">
    <location>
        <begin position="438"/>
        <end position="535"/>
    </location>
</feature>
<evidence type="ECO:0000259" key="5">
    <source>
        <dbReference type="Pfam" id="PF07631"/>
    </source>
</evidence>
<gene>
    <name evidence="8" type="ORF">Q31a_37340</name>
</gene>
<dbReference type="EMBL" id="CP036298">
    <property type="protein sequence ID" value="QDV25408.1"/>
    <property type="molecule type" value="Genomic_DNA"/>
</dbReference>